<dbReference type="GeneID" id="36409113"/>
<evidence type="ECO:0000313" key="2">
    <source>
        <dbReference type="Proteomes" id="UP000054928"/>
    </source>
</evidence>
<keyword evidence="2" id="KW-1185">Reference proteome</keyword>
<dbReference type="EMBL" id="CCYD01000810">
    <property type="protein sequence ID" value="CEG43766.1"/>
    <property type="molecule type" value="Genomic_DNA"/>
</dbReference>
<reference evidence="2" key="1">
    <citation type="submission" date="2014-09" db="EMBL/GenBank/DDBJ databases">
        <authorList>
            <person name="Sharma Rahul"/>
            <person name="Thines Marco"/>
        </authorList>
    </citation>
    <scope>NUCLEOTIDE SEQUENCE [LARGE SCALE GENOMIC DNA]</scope>
</reference>
<proteinExistence type="predicted"/>
<accession>A0A0P1AS85</accession>
<dbReference type="AlphaFoldDB" id="A0A0P1AS85"/>
<protein>
    <submittedName>
        <fullName evidence="1">Uncharacterized protein</fullName>
    </submittedName>
</protein>
<sequence>MRWPYSWNTDVSKKLCAIHAVDLADFALVLGKLPVQKRIPRKECHGLVAPRSCYRLLM</sequence>
<name>A0A0P1AS85_PLAHL</name>
<organism evidence="1 2">
    <name type="scientific">Plasmopara halstedii</name>
    <name type="common">Downy mildew of sunflower</name>
    <dbReference type="NCBI Taxonomy" id="4781"/>
    <lineage>
        <taxon>Eukaryota</taxon>
        <taxon>Sar</taxon>
        <taxon>Stramenopiles</taxon>
        <taxon>Oomycota</taxon>
        <taxon>Peronosporomycetes</taxon>
        <taxon>Peronosporales</taxon>
        <taxon>Peronosporaceae</taxon>
        <taxon>Plasmopara</taxon>
    </lineage>
</organism>
<evidence type="ECO:0000313" key="1">
    <source>
        <dbReference type="EMBL" id="CEG43766.1"/>
    </source>
</evidence>
<dbReference type="RefSeq" id="XP_024580135.1">
    <property type="nucleotide sequence ID" value="XM_024729793.1"/>
</dbReference>
<dbReference type="Proteomes" id="UP000054928">
    <property type="component" value="Unassembled WGS sequence"/>
</dbReference>